<keyword evidence="3" id="KW-1185">Reference proteome</keyword>
<organism evidence="2 3">
    <name type="scientific">Sphaerisporangium rubeum</name>
    <dbReference type="NCBI Taxonomy" id="321317"/>
    <lineage>
        <taxon>Bacteria</taxon>
        <taxon>Bacillati</taxon>
        <taxon>Actinomycetota</taxon>
        <taxon>Actinomycetes</taxon>
        <taxon>Streptosporangiales</taxon>
        <taxon>Streptosporangiaceae</taxon>
        <taxon>Sphaerisporangium</taxon>
    </lineage>
</organism>
<dbReference type="PROSITE" id="PS51257">
    <property type="entry name" value="PROKAR_LIPOPROTEIN"/>
    <property type="match status" value="1"/>
</dbReference>
<feature type="signal peptide" evidence="1">
    <location>
        <begin position="1"/>
        <end position="19"/>
    </location>
</feature>
<reference evidence="2 3" key="1">
    <citation type="submission" date="2020-08" db="EMBL/GenBank/DDBJ databases">
        <title>Sequencing the genomes of 1000 actinobacteria strains.</title>
        <authorList>
            <person name="Klenk H.-P."/>
        </authorList>
    </citation>
    <scope>NUCLEOTIDE SEQUENCE [LARGE SCALE GENOMIC DNA]</scope>
    <source>
        <strain evidence="2 3">DSM 44936</strain>
    </source>
</reference>
<evidence type="ECO:0008006" key="4">
    <source>
        <dbReference type="Google" id="ProtNLM"/>
    </source>
</evidence>
<dbReference type="AlphaFoldDB" id="A0A7X0IA66"/>
<comment type="caution">
    <text evidence="2">The sequence shown here is derived from an EMBL/GenBank/DDBJ whole genome shotgun (WGS) entry which is preliminary data.</text>
</comment>
<dbReference type="EMBL" id="JACHIU010000001">
    <property type="protein sequence ID" value="MBB6471457.1"/>
    <property type="molecule type" value="Genomic_DNA"/>
</dbReference>
<accession>A0A7X0IA66</accession>
<evidence type="ECO:0000256" key="1">
    <source>
        <dbReference type="SAM" id="SignalP"/>
    </source>
</evidence>
<sequence>MRHRRGSAAVLISSLSLCAVTGCTFEPPREKAAPSTGDRSCAVTEVRKDPLPEKLDQGFSDPSSPPPWMGGGDFAAVLFYADGDDPTITPGGKAADGGNTKILWLIRAADGPLTVRGTEAVGRGSFTQEVTRSDGISYPSIVVVPSAGCWTLEASVSGRVAGSITVPAA</sequence>
<evidence type="ECO:0000313" key="2">
    <source>
        <dbReference type="EMBL" id="MBB6471457.1"/>
    </source>
</evidence>
<dbReference type="Proteomes" id="UP000555564">
    <property type="component" value="Unassembled WGS sequence"/>
</dbReference>
<keyword evidence="1" id="KW-0732">Signal</keyword>
<protein>
    <recommendedName>
        <fullName evidence="4">Lipoprotein</fullName>
    </recommendedName>
</protein>
<feature type="chain" id="PRO_5039678123" description="Lipoprotein" evidence="1">
    <location>
        <begin position="20"/>
        <end position="169"/>
    </location>
</feature>
<gene>
    <name evidence="2" type="ORF">BJ992_000888</name>
</gene>
<evidence type="ECO:0000313" key="3">
    <source>
        <dbReference type="Proteomes" id="UP000555564"/>
    </source>
</evidence>
<dbReference type="RefSeq" id="WP_184978659.1">
    <property type="nucleotide sequence ID" value="NZ_BAAALO010000057.1"/>
</dbReference>
<name>A0A7X0IA66_9ACTN</name>
<proteinExistence type="predicted"/>